<name>F3GR07_PSESJ</name>
<dbReference type="Pfam" id="PF00501">
    <property type="entry name" value="AMP-binding"/>
    <property type="match status" value="1"/>
</dbReference>
<reference evidence="2 3" key="1">
    <citation type="journal article" date="2011" name="PLoS Pathog.">
        <title>Dynamic evolution of pathogenicity revealed by sequencing and comparative genomics of 19 Pseudomonas syringae isolates.</title>
        <authorList>
            <person name="Baltrus D.A."/>
            <person name="Nishimura M.T."/>
            <person name="Romanchuk A."/>
            <person name="Chang J.H."/>
            <person name="Mukhtar M.S."/>
            <person name="Cherkis K."/>
            <person name="Roach J."/>
            <person name="Grant S.R."/>
            <person name="Jones C.D."/>
            <person name="Dangl J.L."/>
        </authorList>
    </citation>
    <scope>NUCLEOTIDE SEQUENCE [LARGE SCALE GENOMIC DNA]</scope>
    <source>
        <strain evidence="2 3">1704B</strain>
    </source>
</reference>
<dbReference type="GO" id="GO:0031177">
    <property type="term" value="F:phosphopantetheine binding"/>
    <property type="evidence" value="ECO:0007669"/>
    <property type="project" value="TreeGrafter"/>
</dbReference>
<protein>
    <submittedName>
        <fullName evidence="2">Amino acid adenylation</fullName>
    </submittedName>
</protein>
<dbReference type="EMBL" id="AEAI01004355">
    <property type="protein sequence ID" value="EGH49510.1"/>
    <property type="molecule type" value="Genomic_DNA"/>
</dbReference>
<dbReference type="HOGENOM" id="CLU_3226664_0_0_6"/>
<accession>F3GR07</accession>
<dbReference type="Proteomes" id="UP000004986">
    <property type="component" value="Unassembled WGS sequence"/>
</dbReference>
<gene>
    <name evidence="2" type="ORF">PSYPI_46886</name>
</gene>
<dbReference type="SUPFAM" id="SSF56801">
    <property type="entry name" value="Acetyl-CoA synthetase-like"/>
    <property type="match status" value="1"/>
</dbReference>
<sequence>AVLQRRGVVPNQLVAVVMERGWEQVVATLAIQYAGGAYLPLDPA</sequence>
<feature type="non-terminal residue" evidence="2">
    <location>
        <position position="44"/>
    </location>
</feature>
<evidence type="ECO:0000313" key="3">
    <source>
        <dbReference type="Proteomes" id="UP000004986"/>
    </source>
</evidence>
<feature type="non-terminal residue" evidence="2">
    <location>
        <position position="1"/>
    </location>
</feature>
<comment type="caution">
    <text evidence="2">The sequence shown here is derived from an EMBL/GenBank/DDBJ whole genome shotgun (WGS) entry which is preliminary data.</text>
</comment>
<evidence type="ECO:0000313" key="2">
    <source>
        <dbReference type="EMBL" id="EGH49510.1"/>
    </source>
</evidence>
<dbReference type="PANTHER" id="PTHR45527">
    <property type="entry name" value="NONRIBOSOMAL PEPTIDE SYNTHETASE"/>
    <property type="match status" value="1"/>
</dbReference>
<dbReference type="GO" id="GO:0043041">
    <property type="term" value="P:amino acid activation for nonribosomal peptide biosynthetic process"/>
    <property type="evidence" value="ECO:0007669"/>
    <property type="project" value="TreeGrafter"/>
</dbReference>
<evidence type="ECO:0000259" key="1">
    <source>
        <dbReference type="Pfam" id="PF00501"/>
    </source>
</evidence>
<dbReference type="InterPro" id="IPR000873">
    <property type="entry name" value="AMP-dep_synth/lig_dom"/>
</dbReference>
<keyword evidence="3" id="KW-1185">Reference proteome</keyword>
<dbReference type="GO" id="GO:0005737">
    <property type="term" value="C:cytoplasm"/>
    <property type="evidence" value="ECO:0007669"/>
    <property type="project" value="TreeGrafter"/>
</dbReference>
<dbReference type="GO" id="GO:0044550">
    <property type="term" value="P:secondary metabolite biosynthetic process"/>
    <property type="evidence" value="ECO:0007669"/>
    <property type="project" value="TreeGrafter"/>
</dbReference>
<dbReference type="PANTHER" id="PTHR45527:SF1">
    <property type="entry name" value="FATTY ACID SYNTHASE"/>
    <property type="match status" value="1"/>
</dbReference>
<feature type="domain" description="AMP-dependent synthetase/ligase" evidence="1">
    <location>
        <begin position="1"/>
        <end position="43"/>
    </location>
</feature>
<dbReference type="Gene3D" id="3.40.50.980">
    <property type="match status" value="1"/>
</dbReference>
<dbReference type="AlphaFoldDB" id="F3GR07"/>
<proteinExistence type="predicted"/>
<organism evidence="2 3">
    <name type="scientific">Pseudomonas syringae pv. pisi str. 1704B</name>
    <dbReference type="NCBI Taxonomy" id="629263"/>
    <lineage>
        <taxon>Bacteria</taxon>
        <taxon>Pseudomonadati</taxon>
        <taxon>Pseudomonadota</taxon>
        <taxon>Gammaproteobacteria</taxon>
        <taxon>Pseudomonadales</taxon>
        <taxon>Pseudomonadaceae</taxon>
        <taxon>Pseudomonas</taxon>
        <taxon>Pseudomonas syringae</taxon>
    </lineage>
</organism>